<feature type="transmembrane region" description="Helical" evidence="16">
    <location>
        <begin position="74"/>
        <end position="92"/>
    </location>
</feature>
<comment type="catalytic activity">
    <reaction evidence="15">
        <text>[GlcNAc-(1-&gt;4)-Mur2Ac(oyl-L-Ala-gamma-D-Glu-L-Lys-D-Ala-D-Ala)](n)-di-trans,octa-cis-undecaprenyl diphosphate + beta-D-GlcNAc-(1-&gt;4)-Mur2Ac(oyl-L-Ala-gamma-D-Glu-L-Lys-D-Ala-D-Ala)-di-trans,octa-cis-undecaprenyl diphosphate = [GlcNAc-(1-&gt;4)-Mur2Ac(oyl-L-Ala-gamma-D-Glu-L-Lys-D-Ala-D-Ala)](n+1)-di-trans,octa-cis-undecaprenyl diphosphate + di-trans,octa-cis-undecaprenyl diphosphate + H(+)</text>
        <dbReference type="Rhea" id="RHEA:23708"/>
        <dbReference type="Rhea" id="RHEA-COMP:9602"/>
        <dbReference type="Rhea" id="RHEA-COMP:9603"/>
        <dbReference type="ChEBI" id="CHEBI:15378"/>
        <dbReference type="ChEBI" id="CHEBI:58405"/>
        <dbReference type="ChEBI" id="CHEBI:60033"/>
        <dbReference type="ChEBI" id="CHEBI:78435"/>
        <dbReference type="EC" id="2.4.99.28"/>
    </reaction>
</comment>
<evidence type="ECO:0000256" key="14">
    <source>
        <dbReference type="ARBA" id="ARBA00044770"/>
    </source>
</evidence>
<dbReference type="GO" id="GO:0051301">
    <property type="term" value="P:cell division"/>
    <property type="evidence" value="ECO:0007669"/>
    <property type="project" value="UniProtKB-KW"/>
</dbReference>
<dbReference type="GO" id="GO:0015648">
    <property type="term" value="F:lipid-linked peptidoglycan transporter activity"/>
    <property type="evidence" value="ECO:0007669"/>
    <property type="project" value="TreeGrafter"/>
</dbReference>
<dbReference type="EC" id="2.4.99.28" evidence="14"/>
<keyword evidence="8 16" id="KW-0472">Membrane</keyword>
<evidence type="ECO:0000256" key="5">
    <source>
        <dbReference type="ARBA" id="ARBA00022960"/>
    </source>
</evidence>
<gene>
    <name evidence="17" type="ORF">EAH84_06795</name>
</gene>
<protein>
    <recommendedName>
        <fullName evidence="12">Probable peptidoglycan glycosyltransferase FtsW</fullName>
        <ecNumber evidence="14">2.4.99.28</ecNumber>
    </recommendedName>
    <alternativeName>
        <fullName evidence="13">Cell division protein FtsW</fullName>
    </alternativeName>
    <alternativeName>
        <fullName evidence="10">Cell wall polymerase</fullName>
    </alternativeName>
    <alternativeName>
        <fullName evidence="9">Peptidoglycan polymerase</fullName>
    </alternativeName>
</protein>
<evidence type="ECO:0000313" key="18">
    <source>
        <dbReference type="Proteomes" id="UP000318413"/>
    </source>
</evidence>
<dbReference type="GO" id="GO:0008955">
    <property type="term" value="F:peptidoglycan glycosyltransferase activity"/>
    <property type="evidence" value="ECO:0007669"/>
    <property type="project" value="UniProtKB-EC"/>
</dbReference>
<dbReference type="GO" id="GO:0005886">
    <property type="term" value="C:plasma membrane"/>
    <property type="evidence" value="ECO:0007669"/>
    <property type="project" value="TreeGrafter"/>
</dbReference>
<feature type="transmembrane region" description="Helical" evidence="16">
    <location>
        <begin position="365"/>
        <end position="386"/>
    </location>
</feature>
<keyword evidence="5" id="KW-0133">Cell shape</keyword>
<keyword evidence="17" id="KW-0132">Cell division</keyword>
<dbReference type="Pfam" id="PF01098">
    <property type="entry name" value="FTSW_RODA_SPOVE"/>
    <property type="match status" value="1"/>
</dbReference>
<keyword evidence="6" id="KW-0573">Peptidoglycan synthesis</keyword>
<name>A0A502CKL1_9SPHN</name>
<evidence type="ECO:0000256" key="8">
    <source>
        <dbReference type="ARBA" id="ARBA00023136"/>
    </source>
</evidence>
<accession>A0A502CKL1</accession>
<dbReference type="AlphaFoldDB" id="A0A502CKL1"/>
<evidence type="ECO:0000256" key="13">
    <source>
        <dbReference type="ARBA" id="ARBA00041418"/>
    </source>
</evidence>
<evidence type="ECO:0000313" key="17">
    <source>
        <dbReference type="EMBL" id="TPG13110.1"/>
    </source>
</evidence>
<evidence type="ECO:0000256" key="4">
    <source>
        <dbReference type="ARBA" id="ARBA00022692"/>
    </source>
</evidence>
<feature type="transmembrane region" description="Helical" evidence="16">
    <location>
        <begin position="332"/>
        <end position="353"/>
    </location>
</feature>
<keyword evidence="7 16" id="KW-1133">Transmembrane helix</keyword>
<feature type="transmembrane region" description="Helical" evidence="16">
    <location>
        <begin position="35"/>
        <end position="54"/>
    </location>
</feature>
<keyword evidence="17" id="KW-0131">Cell cycle</keyword>
<evidence type="ECO:0000256" key="7">
    <source>
        <dbReference type="ARBA" id="ARBA00022989"/>
    </source>
</evidence>
<evidence type="ECO:0000256" key="2">
    <source>
        <dbReference type="ARBA" id="ARBA00022676"/>
    </source>
</evidence>
<evidence type="ECO:0000256" key="1">
    <source>
        <dbReference type="ARBA" id="ARBA00004141"/>
    </source>
</evidence>
<keyword evidence="2" id="KW-0328">Glycosyltransferase</keyword>
<keyword evidence="18" id="KW-1185">Reference proteome</keyword>
<dbReference type="PANTHER" id="PTHR30474:SF2">
    <property type="entry name" value="PEPTIDOGLYCAN GLYCOSYLTRANSFERASE FTSW-RELATED"/>
    <property type="match status" value="1"/>
</dbReference>
<feature type="transmembrane region" description="Helical" evidence="16">
    <location>
        <begin position="104"/>
        <end position="124"/>
    </location>
</feature>
<keyword evidence="3" id="KW-0808">Transferase</keyword>
<evidence type="ECO:0000256" key="16">
    <source>
        <dbReference type="SAM" id="Phobius"/>
    </source>
</evidence>
<keyword evidence="4 16" id="KW-0812">Transmembrane</keyword>
<evidence type="ECO:0000256" key="12">
    <source>
        <dbReference type="ARBA" id="ARBA00041185"/>
    </source>
</evidence>
<evidence type="ECO:0000256" key="15">
    <source>
        <dbReference type="ARBA" id="ARBA00049902"/>
    </source>
</evidence>
<dbReference type="OrthoDB" id="9768187at2"/>
<dbReference type="RefSeq" id="WP_140869701.1">
    <property type="nucleotide sequence ID" value="NZ_RCZK01000004.1"/>
</dbReference>
<evidence type="ECO:0000256" key="11">
    <source>
        <dbReference type="ARBA" id="ARBA00038053"/>
    </source>
</evidence>
<dbReference type="GO" id="GO:0009252">
    <property type="term" value="P:peptidoglycan biosynthetic process"/>
    <property type="evidence" value="ECO:0007669"/>
    <property type="project" value="UniProtKB-KW"/>
</dbReference>
<dbReference type="InterPro" id="IPR001182">
    <property type="entry name" value="FtsW/RodA"/>
</dbReference>
<dbReference type="GO" id="GO:0032153">
    <property type="term" value="C:cell division site"/>
    <property type="evidence" value="ECO:0007669"/>
    <property type="project" value="TreeGrafter"/>
</dbReference>
<evidence type="ECO:0000256" key="10">
    <source>
        <dbReference type="ARBA" id="ARBA00033270"/>
    </source>
</evidence>
<feature type="transmembrane region" description="Helical" evidence="16">
    <location>
        <begin position="189"/>
        <end position="205"/>
    </location>
</feature>
<dbReference type="Proteomes" id="UP000318413">
    <property type="component" value="Unassembled WGS sequence"/>
</dbReference>
<comment type="similarity">
    <text evidence="11">Belongs to the SEDS family. FtsW subfamily.</text>
</comment>
<dbReference type="EMBL" id="RCZK01000004">
    <property type="protein sequence ID" value="TPG13110.1"/>
    <property type="molecule type" value="Genomic_DNA"/>
</dbReference>
<comment type="caution">
    <text evidence="17">The sequence shown here is derived from an EMBL/GenBank/DDBJ whole genome shotgun (WGS) entry which is preliminary data.</text>
</comment>
<sequence>MTDVRAEGLIAKVKQRGGRGDRSPLGTWFWDIDRMLLLLTLFLIAIGLVAVAAASPATAVRYSGEHRKLAPLYYFWRQLLWVGVSLPVLFGVSMMPVAMARRMALTGAAILIVLLAATPFVGVSVNGARRWIGYGFAQFQPSEFLKPFFIVSTAWLLSLKAKDPELPTVVITGALTAAIAGLLMLQPDFGQTVIFCAVWLALLMIAGTPAKVLGTIIGMVPVGLVAAYLFYGTARNRIDAFLFPGVEGEGAADHFQVNAAHATLTAGGWTGTGPGAGQAKFGLPEAHTDYIFSVVGEEFGLIACMIIGLVFLAIVVRVFVKLLDEQDEFKLLAASGLAVQFGAQALVSMAVNTGLAPSKGMTLPFISYGGSSMIALSIGMGLLLAFTRRNPFLTRSPYVVKWGGN</sequence>
<dbReference type="PANTHER" id="PTHR30474">
    <property type="entry name" value="CELL CYCLE PROTEIN"/>
    <property type="match status" value="1"/>
</dbReference>
<feature type="transmembrane region" description="Helical" evidence="16">
    <location>
        <begin position="212"/>
        <end position="231"/>
    </location>
</feature>
<feature type="transmembrane region" description="Helical" evidence="16">
    <location>
        <begin position="299"/>
        <end position="320"/>
    </location>
</feature>
<evidence type="ECO:0000256" key="9">
    <source>
        <dbReference type="ARBA" id="ARBA00032370"/>
    </source>
</evidence>
<proteinExistence type="inferred from homology"/>
<reference evidence="17 18" key="1">
    <citation type="journal article" date="2019" name="Environ. Microbiol.">
        <title>Species interactions and distinct microbial communities in high Arctic permafrost affected cryosols are associated with the CH4 and CO2 gas fluxes.</title>
        <authorList>
            <person name="Altshuler I."/>
            <person name="Hamel J."/>
            <person name="Turney S."/>
            <person name="Magnuson E."/>
            <person name="Levesque R."/>
            <person name="Greer C."/>
            <person name="Whyte L.G."/>
        </authorList>
    </citation>
    <scope>NUCLEOTIDE SEQUENCE [LARGE SCALE GENOMIC DNA]</scope>
    <source>
        <strain evidence="17 18">S5.1</strain>
    </source>
</reference>
<evidence type="ECO:0000256" key="3">
    <source>
        <dbReference type="ARBA" id="ARBA00022679"/>
    </source>
</evidence>
<comment type="subcellular location">
    <subcellularLocation>
        <location evidence="1">Membrane</location>
        <topology evidence="1">Multi-pass membrane protein</topology>
    </subcellularLocation>
</comment>
<dbReference type="GO" id="GO:0008360">
    <property type="term" value="P:regulation of cell shape"/>
    <property type="evidence" value="ECO:0007669"/>
    <property type="project" value="UniProtKB-KW"/>
</dbReference>
<feature type="transmembrane region" description="Helical" evidence="16">
    <location>
        <begin position="144"/>
        <end position="159"/>
    </location>
</feature>
<evidence type="ECO:0000256" key="6">
    <source>
        <dbReference type="ARBA" id="ARBA00022984"/>
    </source>
</evidence>
<feature type="transmembrane region" description="Helical" evidence="16">
    <location>
        <begin position="166"/>
        <end position="183"/>
    </location>
</feature>
<organism evidence="17 18">
    <name type="scientific">Sphingomonas oligophenolica</name>
    <dbReference type="NCBI Taxonomy" id="301154"/>
    <lineage>
        <taxon>Bacteria</taxon>
        <taxon>Pseudomonadati</taxon>
        <taxon>Pseudomonadota</taxon>
        <taxon>Alphaproteobacteria</taxon>
        <taxon>Sphingomonadales</taxon>
        <taxon>Sphingomonadaceae</taxon>
        <taxon>Sphingomonas</taxon>
    </lineage>
</organism>